<dbReference type="Proteomes" id="UP001162992">
    <property type="component" value="Chromosome 16"/>
</dbReference>
<protein>
    <submittedName>
        <fullName evidence="1">Uncharacterized protein</fullName>
    </submittedName>
</protein>
<reference evidence="2" key="1">
    <citation type="journal article" date="2024" name="Proc. Natl. Acad. Sci. U.S.A.">
        <title>Extraordinary preservation of gene collinearity over three hundred million years revealed in homosporous lycophytes.</title>
        <authorList>
            <person name="Li C."/>
            <person name="Wickell D."/>
            <person name="Kuo L.Y."/>
            <person name="Chen X."/>
            <person name="Nie B."/>
            <person name="Liao X."/>
            <person name="Peng D."/>
            <person name="Ji J."/>
            <person name="Jenkins J."/>
            <person name="Williams M."/>
            <person name="Shu S."/>
            <person name="Plott C."/>
            <person name="Barry K."/>
            <person name="Rajasekar S."/>
            <person name="Grimwood J."/>
            <person name="Han X."/>
            <person name="Sun S."/>
            <person name="Hou Z."/>
            <person name="He W."/>
            <person name="Dai G."/>
            <person name="Sun C."/>
            <person name="Schmutz J."/>
            <person name="Leebens-Mack J.H."/>
            <person name="Li F.W."/>
            <person name="Wang L."/>
        </authorList>
    </citation>
    <scope>NUCLEOTIDE SEQUENCE [LARGE SCALE GENOMIC DNA]</scope>
    <source>
        <strain evidence="2">cv. PW_Plant_1</strain>
    </source>
</reference>
<gene>
    <name evidence="1" type="ORF">O6H91_16G067900</name>
</gene>
<evidence type="ECO:0000313" key="1">
    <source>
        <dbReference type="EMBL" id="KAJ7527713.1"/>
    </source>
</evidence>
<proteinExistence type="predicted"/>
<evidence type="ECO:0000313" key="2">
    <source>
        <dbReference type="Proteomes" id="UP001162992"/>
    </source>
</evidence>
<accession>A0ACC2BD14</accession>
<organism evidence="1 2">
    <name type="scientific">Diphasiastrum complanatum</name>
    <name type="common">Issler's clubmoss</name>
    <name type="synonym">Lycopodium complanatum</name>
    <dbReference type="NCBI Taxonomy" id="34168"/>
    <lineage>
        <taxon>Eukaryota</taxon>
        <taxon>Viridiplantae</taxon>
        <taxon>Streptophyta</taxon>
        <taxon>Embryophyta</taxon>
        <taxon>Tracheophyta</taxon>
        <taxon>Lycopodiopsida</taxon>
        <taxon>Lycopodiales</taxon>
        <taxon>Lycopodiaceae</taxon>
        <taxon>Lycopodioideae</taxon>
        <taxon>Diphasiastrum</taxon>
    </lineage>
</organism>
<keyword evidence="2" id="KW-1185">Reference proteome</keyword>
<name>A0ACC2BD14_DIPCM</name>
<comment type="caution">
    <text evidence="1">The sequence shown here is derived from an EMBL/GenBank/DDBJ whole genome shotgun (WGS) entry which is preliminary data.</text>
</comment>
<sequence>MEEAVAVESANDISVIAQTLEFPTEDIAECKNPGPALASNTSSAEEEYAFVRQNVEELKQKRDFEKAENGVENEHMQQKEHQKENPTSTGKRSLQYKVPKSGPSSQRIGQSVSQPLKRTPLSVGKGQSKVLQRADADDIPKRKRSTSERSHIEASEAIPLTSHRSPSLGAARGNFTVPQPFALATDKRASLGNRPSLSQVTKSSSKQTGNGCATTCSSIKKPQVFPKAMSRQSLVKATHLEVVKSSKEVKVKDIVQVEPTTTPRNLPNSPAKSKEELNSKSMIGFNFKCDERAEKRKEFYSKLEEKLNAKQAEKNEIQAKTQEEMEAEIKELRKSLKFKANPMPSFYQEAPPPKAELKKIPPTRAKSPKLGRRKSVNGLVARESSTFSQVEVHSVHLKSDDVTKSLDYAKNTRVPVMKANSSGPKLHNRKSLCKRLSDKTTRLKFEGEFDKSKSPAKSSFNSQLSCLDESVEIAGSEVEGSKVEGSTESTSPMAVKVAISTIGELIDTGGSNYVSDDAALICDTVQEHISKIGPAVAVDEVKEDGKEDKQDPENQLVNSIHETQGVIAVGTDRAKLRVSKVSEHIVHSEGQESNGKVVRSFKRERLKASTPTISSLRREHMRAGSTRSIAKSNQVLSSTNTDVAVVS</sequence>
<dbReference type="EMBL" id="CM055107">
    <property type="protein sequence ID" value="KAJ7527713.1"/>
    <property type="molecule type" value="Genomic_DNA"/>
</dbReference>